<comment type="caution">
    <text evidence="2">The sequence shown here is derived from an EMBL/GenBank/DDBJ whole genome shotgun (WGS) entry which is preliminary data.</text>
</comment>
<dbReference type="EMBL" id="JBHSMC010000029">
    <property type="protein sequence ID" value="MFC5466678.1"/>
    <property type="molecule type" value="Genomic_DNA"/>
</dbReference>
<dbReference type="RefSeq" id="WP_382355019.1">
    <property type="nucleotide sequence ID" value="NZ_JBHSMC010000029.1"/>
</dbReference>
<evidence type="ECO:0000313" key="2">
    <source>
        <dbReference type="EMBL" id="MFC5466678.1"/>
    </source>
</evidence>
<accession>A0ABW0LLA2</accession>
<gene>
    <name evidence="2" type="ORF">ACFPM4_18290</name>
</gene>
<keyword evidence="1" id="KW-1133">Transmembrane helix</keyword>
<dbReference type="Pfam" id="PF14808">
    <property type="entry name" value="TMEM164"/>
    <property type="match status" value="1"/>
</dbReference>
<name>A0ABW0LLA2_9BACI</name>
<sequence>METFFGHPYESYPFIMFSIDHITMIIVFLLVTCFLYISRKKLAMFDKSIRLGMFLGLFILEALYHIWLYKDGYWDISFTLPLQLCSISLILCLILLSTKSNVIFQIVFFIGITGAFMAIITPELFLGFPHFRYFQFFITHMLIIWTCLYFVFSHQYRPTVKGLCWSFLFLNISATIAFFVNKLTEGNYMFLAYKPTNGSLLDYFGPYPYYILSLEAAALLLFIIILLPFRLKGLLRKKQHKEEDWTKEYR</sequence>
<dbReference type="InterPro" id="IPR011737">
    <property type="entry name" value="CHP02206_TP0381"/>
</dbReference>
<feature type="transmembrane region" description="Helical" evidence="1">
    <location>
        <begin position="207"/>
        <end position="229"/>
    </location>
</feature>
<dbReference type="Proteomes" id="UP001596147">
    <property type="component" value="Unassembled WGS sequence"/>
</dbReference>
<feature type="transmembrane region" description="Helical" evidence="1">
    <location>
        <begin position="12"/>
        <end position="37"/>
    </location>
</feature>
<organism evidence="2 3">
    <name type="scientific">Lederbergia graminis</name>
    <dbReference type="NCBI Taxonomy" id="735518"/>
    <lineage>
        <taxon>Bacteria</taxon>
        <taxon>Bacillati</taxon>
        <taxon>Bacillota</taxon>
        <taxon>Bacilli</taxon>
        <taxon>Bacillales</taxon>
        <taxon>Bacillaceae</taxon>
        <taxon>Lederbergia</taxon>
    </lineage>
</organism>
<feature type="transmembrane region" description="Helical" evidence="1">
    <location>
        <begin position="163"/>
        <end position="180"/>
    </location>
</feature>
<keyword evidence="1" id="KW-0812">Transmembrane</keyword>
<proteinExistence type="predicted"/>
<feature type="transmembrane region" description="Helical" evidence="1">
    <location>
        <begin position="73"/>
        <end position="95"/>
    </location>
</feature>
<feature type="transmembrane region" description="Helical" evidence="1">
    <location>
        <begin position="102"/>
        <end position="121"/>
    </location>
</feature>
<keyword evidence="1" id="KW-0472">Membrane</keyword>
<reference evidence="3" key="1">
    <citation type="journal article" date="2019" name="Int. J. Syst. Evol. Microbiol.">
        <title>The Global Catalogue of Microorganisms (GCM) 10K type strain sequencing project: providing services to taxonomists for standard genome sequencing and annotation.</title>
        <authorList>
            <consortium name="The Broad Institute Genomics Platform"/>
            <consortium name="The Broad Institute Genome Sequencing Center for Infectious Disease"/>
            <person name="Wu L."/>
            <person name="Ma J."/>
        </authorList>
    </citation>
    <scope>NUCLEOTIDE SEQUENCE [LARGE SCALE GENOMIC DNA]</scope>
    <source>
        <strain evidence="3">CGMCC 1.12237</strain>
    </source>
</reference>
<protein>
    <submittedName>
        <fullName evidence="2">TIGR02206 family membrane protein</fullName>
    </submittedName>
</protein>
<evidence type="ECO:0000256" key="1">
    <source>
        <dbReference type="SAM" id="Phobius"/>
    </source>
</evidence>
<feature type="transmembrane region" description="Helical" evidence="1">
    <location>
        <begin position="133"/>
        <end position="151"/>
    </location>
</feature>
<dbReference type="NCBIfam" id="TIGR02206">
    <property type="entry name" value="intg_mem_TP0381"/>
    <property type="match status" value="1"/>
</dbReference>
<keyword evidence="3" id="KW-1185">Reference proteome</keyword>
<evidence type="ECO:0000313" key="3">
    <source>
        <dbReference type="Proteomes" id="UP001596147"/>
    </source>
</evidence>
<feature type="transmembrane region" description="Helical" evidence="1">
    <location>
        <begin position="49"/>
        <end position="67"/>
    </location>
</feature>